<feature type="compositionally biased region" description="Basic and acidic residues" evidence="3">
    <location>
        <begin position="232"/>
        <end position="242"/>
    </location>
</feature>
<dbReference type="STRING" id="10195.A0A3M7PAM4"/>
<evidence type="ECO:0000256" key="1">
    <source>
        <dbReference type="PROSITE-ProRule" id="PRU00285"/>
    </source>
</evidence>
<dbReference type="GO" id="GO:0005634">
    <property type="term" value="C:nucleus"/>
    <property type="evidence" value="ECO:0007669"/>
    <property type="project" value="TreeGrafter"/>
</dbReference>
<keyword evidence="6" id="KW-1185">Reference proteome</keyword>
<dbReference type="Pfam" id="PF00011">
    <property type="entry name" value="HSP20"/>
    <property type="match status" value="2"/>
</dbReference>
<dbReference type="InterPro" id="IPR008978">
    <property type="entry name" value="HSP20-like_chaperone"/>
</dbReference>
<dbReference type="PANTHER" id="PTHR45640">
    <property type="entry name" value="HEAT SHOCK PROTEIN HSP-12.2-RELATED"/>
    <property type="match status" value="1"/>
</dbReference>
<name>A0A3M7PAM4_BRAPC</name>
<dbReference type="OrthoDB" id="10060792at2759"/>
<accession>A0A3M7PAM4</accession>
<comment type="caution">
    <text evidence="5">The sequence shown here is derived from an EMBL/GenBank/DDBJ whole genome shotgun (WGS) entry which is preliminary data.</text>
</comment>
<evidence type="ECO:0000313" key="5">
    <source>
        <dbReference type="EMBL" id="RMZ96151.1"/>
    </source>
</evidence>
<evidence type="ECO:0000256" key="2">
    <source>
        <dbReference type="RuleBase" id="RU003616"/>
    </source>
</evidence>
<evidence type="ECO:0000256" key="3">
    <source>
        <dbReference type="SAM" id="MobiDB-lite"/>
    </source>
</evidence>
<evidence type="ECO:0000313" key="6">
    <source>
        <dbReference type="Proteomes" id="UP000276133"/>
    </source>
</evidence>
<dbReference type="PROSITE" id="PS01031">
    <property type="entry name" value="SHSP"/>
    <property type="match status" value="2"/>
</dbReference>
<dbReference type="Gene3D" id="2.60.40.790">
    <property type="match status" value="3"/>
</dbReference>
<evidence type="ECO:0000259" key="4">
    <source>
        <dbReference type="PROSITE" id="PS01031"/>
    </source>
</evidence>
<proteinExistence type="inferred from homology"/>
<protein>
    <submittedName>
        <fullName evidence="5">Heat shock beta-1 isoform X2</fullName>
    </submittedName>
</protein>
<keyword evidence="5" id="KW-0346">Stress response</keyword>
<reference evidence="5 6" key="1">
    <citation type="journal article" date="2018" name="Sci. Rep.">
        <title>Genomic signatures of local adaptation to the degree of environmental predictability in rotifers.</title>
        <authorList>
            <person name="Franch-Gras L."/>
            <person name="Hahn C."/>
            <person name="Garcia-Roger E.M."/>
            <person name="Carmona M.J."/>
            <person name="Serra M."/>
            <person name="Gomez A."/>
        </authorList>
    </citation>
    <scope>NUCLEOTIDE SEQUENCE [LARGE SCALE GENOMIC DNA]</scope>
    <source>
        <strain evidence="5">HYR1</strain>
    </source>
</reference>
<dbReference type="CDD" id="cd06526">
    <property type="entry name" value="metazoan_ACD"/>
    <property type="match status" value="1"/>
</dbReference>
<feature type="region of interest" description="Disordered" evidence="3">
    <location>
        <begin position="208"/>
        <end position="242"/>
    </location>
</feature>
<dbReference type="InterPro" id="IPR002068">
    <property type="entry name" value="A-crystallin/Hsp20_dom"/>
</dbReference>
<feature type="domain" description="SHSP" evidence="4">
    <location>
        <begin position="315"/>
        <end position="379"/>
    </location>
</feature>
<comment type="similarity">
    <text evidence="1 2">Belongs to the small heat shock protein (HSP20) family.</text>
</comment>
<gene>
    <name evidence="5" type="ORF">BpHYR1_050557</name>
</gene>
<sequence length="379" mass="42599">MDNRRVPISVKVNPSEYSGRSIRLGNTDIREKMQQRMREFEDESRRWRDQFMSQSPMSVSGGSLLDRPRMFLNPEFPELQSNFSNLGSRFNNGFFPAHSISPLSQTAQKSFIEEDDNANKRYKITFDVGDFKPDEIQVKTEGRLLVVKGDREIVAGSSSESKQFNREITLPDFVEPTTVTSFLSDGTLTIDAPVQMEKLGYSAPNAITGSSNSNFKPSPARETQSPSRAVHAVREESDNRGAGKTYREFKREIGLPFGADVKRLKNSLQSDGTLLIEIPVHGNDNLKPPLSPLDLDKQFNKFSLNEESVNKAYQNASSSQNTGIVETSQDGKDLKLTFDLTGYKPDDLSIKVIDGNTLRVHAVHIDNTKGNQIHREYTR</sequence>
<dbReference type="GO" id="GO:0051082">
    <property type="term" value="F:unfolded protein binding"/>
    <property type="evidence" value="ECO:0007669"/>
    <property type="project" value="TreeGrafter"/>
</dbReference>
<dbReference type="GO" id="GO:0042026">
    <property type="term" value="P:protein refolding"/>
    <property type="evidence" value="ECO:0007669"/>
    <property type="project" value="TreeGrafter"/>
</dbReference>
<dbReference type="SUPFAM" id="SSF49764">
    <property type="entry name" value="HSP20-like chaperones"/>
    <property type="match status" value="2"/>
</dbReference>
<dbReference type="GO" id="GO:0009408">
    <property type="term" value="P:response to heat"/>
    <property type="evidence" value="ECO:0007669"/>
    <property type="project" value="TreeGrafter"/>
</dbReference>
<dbReference type="Proteomes" id="UP000276133">
    <property type="component" value="Unassembled WGS sequence"/>
</dbReference>
<dbReference type="EMBL" id="REGN01012300">
    <property type="protein sequence ID" value="RMZ96151.1"/>
    <property type="molecule type" value="Genomic_DNA"/>
</dbReference>
<feature type="domain" description="SHSP" evidence="4">
    <location>
        <begin position="102"/>
        <end position="210"/>
    </location>
</feature>
<organism evidence="5 6">
    <name type="scientific">Brachionus plicatilis</name>
    <name type="common">Marine rotifer</name>
    <name type="synonym">Brachionus muelleri</name>
    <dbReference type="NCBI Taxonomy" id="10195"/>
    <lineage>
        <taxon>Eukaryota</taxon>
        <taxon>Metazoa</taxon>
        <taxon>Spiralia</taxon>
        <taxon>Gnathifera</taxon>
        <taxon>Rotifera</taxon>
        <taxon>Eurotatoria</taxon>
        <taxon>Monogononta</taxon>
        <taxon>Pseudotrocha</taxon>
        <taxon>Ploima</taxon>
        <taxon>Brachionidae</taxon>
        <taxon>Brachionus</taxon>
    </lineage>
</organism>
<dbReference type="GO" id="GO:0005737">
    <property type="term" value="C:cytoplasm"/>
    <property type="evidence" value="ECO:0007669"/>
    <property type="project" value="TreeGrafter"/>
</dbReference>
<feature type="compositionally biased region" description="Polar residues" evidence="3">
    <location>
        <begin position="208"/>
        <end position="227"/>
    </location>
</feature>
<dbReference type="PANTHER" id="PTHR45640:SF26">
    <property type="entry name" value="RE23625P"/>
    <property type="match status" value="1"/>
</dbReference>
<dbReference type="AlphaFoldDB" id="A0A3M7PAM4"/>
<dbReference type="InterPro" id="IPR001436">
    <property type="entry name" value="Alpha-crystallin/sHSP_animal"/>
</dbReference>